<sequence>MSASSALLDEEVRYKGTIELLKAVEDQHGGVIINIDEPMDSYDFASMLEDSLSQWRTQ</sequence>
<evidence type="ECO:0000313" key="2">
    <source>
        <dbReference type="EMBL" id="PNX63974.1"/>
    </source>
</evidence>
<name>A0A2K3KCG4_TRIPR</name>
<dbReference type="EMBL" id="ASHM01160467">
    <property type="protein sequence ID" value="PNX63974.1"/>
    <property type="molecule type" value="Genomic_DNA"/>
</dbReference>
<evidence type="ECO:0000313" key="3">
    <source>
        <dbReference type="Proteomes" id="UP000236291"/>
    </source>
</evidence>
<feature type="domain" description="Pre-nudix hydrolase" evidence="1">
    <location>
        <begin position="21"/>
        <end position="58"/>
    </location>
</feature>
<reference evidence="2 3" key="2">
    <citation type="journal article" date="2017" name="Front. Plant Sci.">
        <title>Gene Classification and Mining of Molecular Markers Useful in Red Clover (Trifolium pratense) Breeding.</title>
        <authorList>
            <person name="Istvanek J."/>
            <person name="Dluhosova J."/>
            <person name="Dluhos P."/>
            <person name="Patkova L."/>
            <person name="Nedelnik J."/>
            <person name="Repkova J."/>
        </authorList>
    </citation>
    <scope>NUCLEOTIDE SEQUENCE [LARGE SCALE GENOMIC DNA]</scope>
    <source>
        <strain evidence="3">cv. Tatra</strain>
        <tissue evidence="2">Young leaves</tissue>
    </source>
</reference>
<feature type="non-terminal residue" evidence="2">
    <location>
        <position position="58"/>
    </location>
</feature>
<dbReference type="InterPro" id="IPR040618">
    <property type="entry name" value="Pre-Nudix"/>
</dbReference>
<dbReference type="AlphaFoldDB" id="A0A2K3KCG4"/>
<dbReference type="Proteomes" id="UP000236291">
    <property type="component" value="Unassembled WGS sequence"/>
</dbReference>
<gene>
    <name evidence="2" type="ORF">L195_g061889</name>
</gene>
<protein>
    <submittedName>
        <fullName evidence="2">Nudix hydrolase 2-like protein</fullName>
    </submittedName>
</protein>
<dbReference type="Pfam" id="PF18290">
    <property type="entry name" value="Nudix_hydro"/>
    <property type="match status" value="1"/>
</dbReference>
<keyword evidence="2" id="KW-0378">Hydrolase</keyword>
<reference evidence="2 3" key="1">
    <citation type="journal article" date="2014" name="Am. J. Bot.">
        <title>Genome assembly and annotation for red clover (Trifolium pratense; Fabaceae).</title>
        <authorList>
            <person name="Istvanek J."/>
            <person name="Jaros M."/>
            <person name="Krenek A."/>
            <person name="Repkova J."/>
        </authorList>
    </citation>
    <scope>NUCLEOTIDE SEQUENCE [LARGE SCALE GENOMIC DNA]</scope>
    <source>
        <strain evidence="3">cv. Tatra</strain>
        <tissue evidence="2">Young leaves</tissue>
    </source>
</reference>
<accession>A0A2K3KCG4</accession>
<dbReference type="Gene3D" id="3.40.630.30">
    <property type="match status" value="1"/>
</dbReference>
<dbReference type="GO" id="GO:0016787">
    <property type="term" value="F:hydrolase activity"/>
    <property type="evidence" value="ECO:0007669"/>
    <property type="project" value="UniProtKB-KW"/>
</dbReference>
<proteinExistence type="predicted"/>
<organism evidence="2 3">
    <name type="scientific">Trifolium pratense</name>
    <name type="common">Red clover</name>
    <dbReference type="NCBI Taxonomy" id="57577"/>
    <lineage>
        <taxon>Eukaryota</taxon>
        <taxon>Viridiplantae</taxon>
        <taxon>Streptophyta</taxon>
        <taxon>Embryophyta</taxon>
        <taxon>Tracheophyta</taxon>
        <taxon>Spermatophyta</taxon>
        <taxon>Magnoliopsida</taxon>
        <taxon>eudicotyledons</taxon>
        <taxon>Gunneridae</taxon>
        <taxon>Pentapetalae</taxon>
        <taxon>rosids</taxon>
        <taxon>fabids</taxon>
        <taxon>Fabales</taxon>
        <taxon>Fabaceae</taxon>
        <taxon>Papilionoideae</taxon>
        <taxon>50 kb inversion clade</taxon>
        <taxon>NPAAA clade</taxon>
        <taxon>Hologalegina</taxon>
        <taxon>IRL clade</taxon>
        <taxon>Trifolieae</taxon>
        <taxon>Trifolium</taxon>
    </lineage>
</organism>
<evidence type="ECO:0000259" key="1">
    <source>
        <dbReference type="Pfam" id="PF18290"/>
    </source>
</evidence>
<comment type="caution">
    <text evidence="2">The sequence shown here is derived from an EMBL/GenBank/DDBJ whole genome shotgun (WGS) entry which is preliminary data.</text>
</comment>